<organism evidence="3 4">
    <name type="scientific">Methanocaldococcus fervens (strain DSM 4213 / JCM 15782 / AG86)</name>
    <name type="common">Methanococcus fervens</name>
    <dbReference type="NCBI Taxonomy" id="573064"/>
    <lineage>
        <taxon>Archaea</taxon>
        <taxon>Methanobacteriati</taxon>
        <taxon>Methanobacteriota</taxon>
        <taxon>Methanomada group</taxon>
        <taxon>Methanococci</taxon>
        <taxon>Methanococcales</taxon>
        <taxon>Methanocaldococcaceae</taxon>
        <taxon>Methanocaldococcus</taxon>
    </lineage>
</organism>
<dbReference type="InterPro" id="IPR010171">
    <property type="entry name" value="CRISPR_Csx1"/>
</dbReference>
<dbReference type="Pfam" id="PF09455">
    <property type="entry name" value="Csx1_HEPN"/>
    <property type="match status" value="1"/>
</dbReference>
<dbReference type="SUPFAM" id="SSF160980">
    <property type="entry name" value="SSO1389-like"/>
    <property type="match status" value="1"/>
</dbReference>
<evidence type="ECO:0000313" key="3">
    <source>
        <dbReference type="EMBL" id="ACV24784.1"/>
    </source>
</evidence>
<dbReference type="EMBL" id="CP001696">
    <property type="protein sequence ID" value="ACV24784.1"/>
    <property type="molecule type" value="Genomic_DNA"/>
</dbReference>
<feature type="domain" description="CRISPR system endoribonuclease Csx1-like HEPN" evidence="1">
    <location>
        <begin position="337"/>
        <end position="399"/>
    </location>
</feature>
<dbReference type="KEGG" id="mfe:Mefer_0966"/>
<evidence type="ECO:0000313" key="4">
    <source>
        <dbReference type="Proteomes" id="UP000001495"/>
    </source>
</evidence>
<dbReference type="HOGENOM" id="CLU_044033_0_0_2"/>
<dbReference type="Pfam" id="PF22230">
    <property type="entry name" value="Csx1_CARF"/>
    <property type="match status" value="1"/>
</dbReference>
<evidence type="ECO:0000259" key="2">
    <source>
        <dbReference type="Pfam" id="PF22230"/>
    </source>
</evidence>
<dbReference type="InterPro" id="IPR019016">
    <property type="entry name" value="Csx1-like_HEPN"/>
</dbReference>
<dbReference type="RefSeq" id="WP_015791521.1">
    <property type="nucleotide sequence ID" value="NC_013156.1"/>
</dbReference>
<feature type="domain" description="CRISPR system endoribonuclease Csx1 CARF" evidence="2">
    <location>
        <begin position="4"/>
        <end position="173"/>
    </location>
</feature>
<dbReference type="PANTHER" id="PTHR37169:SF1">
    <property type="entry name" value="CRISPR SYSTEM ENDORIBONUCLEASE CSX1"/>
    <property type="match status" value="1"/>
</dbReference>
<dbReference type="InterPro" id="IPR013383">
    <property type="entry name" value="CRISPR-assoc_prot_DxTHG_CS"/>
</dbReference>
<dbReference type="PANTHER" id="PTHR37169">
    <property type="entry name" value="CRISPR SYSTEM ENDORIBONUCLEASE CSX1-RELATED"/>
    <property type="match status" value="1"/>
</dbReference>
<gene>
    <name evidence="3" type="ordered locus">Mefer_0966</name>
</gene>
<dbReference type="GeneID" id="8365656"/>
<accession>C7P8A2</accession>
<dbReference type="AlphaFoldDB" id="C7P8A2"/>
<sequence length="452" mass="52937">MQKILIAPWGKFDSWSDVIYSFDGVEKESISSISAIYDKIKPDKVFILVLDTLSHLESENYGDIIKEVKEKTENFIKENLEIDNYEVIVCPGVGTFFDKNTKKTYKFLGNLIDYYSFVLYKLAKKLNGDLEVHLDLTHGVNYMPVLTYKAVRELLEILAIKYRAKLVVYNSDPYGNIKTTLNINIVENSHIPARPSLDKITPKFLGINAFVDKNERGKLGKEINQNNKIIELKNMKQNINVFLASFVYALPLIYSTFSVKKEVIEDKVNEIMNIFMSNIVIDSKNRELKRLVKFENGFNALVKAYFTSKISENREFIKDELSLKEIEDMSEILFKLNSLFIKNEVNSICKSIKNYVRKKEKLREWIPLYELFENDELSEFKIRNFLAHGGLERNIVEIYIDIEDDKIEEIKNNNNKNKEVNKYIKEKTLLRYNKSYTNEIELLKQIEKEFCK</sequence>
<dbReference type="InterPro" id="IPR052875">
    <property type="entry name" value="CRISPR_assoc_ribonuclease"/>
</dbReference>
<dbReference type="InterPro" id="IPR053857">
    <property type="entry name" value="Csx1_CARF"/>
</dbReference>
<dbReference type="STRING" id="573064.Mefer_0966"/>
<dbReference type="NCBIfam" id="TIGR01897">
    <property type="entry name" value="cas_MJ1666"/>
    <property type="match status" value="1"/>
</dbReference>
<protein>
    <submittedName>
        <fullName evidence="3">CRISPR-associated protein, MJ1666 family</fullName>
    </submittedName>
</protein>
<dbReference type="eggNOG" id="arCOG03433">
    <property type="taxonomic scope" value="Archaea"/>
</dbReference>
<keyword evidence="4" id="KW-1185">Reference proteome</keyword>
<dbReference type="Proteomes" id="UP000001495">
    <property type="component" value="Chromosome"/>
</dbReference>
<dbReference type="OrthoDB" id="102285at2157"/>
<evidence type="ECO:0000259" key="1">
    <source>
        <dbReference type="Pfam" id="PF09455"/>
    </source>
</evidence>
<name>C7P8A2_METFA</name>
<proteinExistence type="predicted"/>
<dbReference type="NCBIfam" id="TIGR02549">
    <property type="entry name" value="CRISPR_DxTHG"/>
    <property type="match status" value="1"/>
</dbReference>
<reference evidence="3" key="1">
    <citation type="submission" date="2009-08" db="EMBL/GenBank/DDBJ databases">
        <title>Complete sequence of chromosome of Methanocaldococcus fervens AG86.</title>
        <authorList>
            <consortium name="US DOE Joint Genome Institute"/>
            <person name="Lucas S."/>
            <person name="Copeland A."/>
            <person name="Lapidus A."/>
            <person name="Glavina del Rio T."/>
            <person name="Tice H."/>
            <person name="Bruce D."/>
            <person name="Goodwin L."/>
            <person name="Pitluck S."/>
            <person name="Chertkov O."/>
            <person name="Detter J.C."/>
            <person name="Han C."/>
            <person name="Tapia R."/>
            <person name="Larimer F."/>
            <person name="Land M."/>
            <person name="Hauser L."/>
            <person name="Kyrpides N."/>
            <person name="Ovchinnikova G."/>
            <person name="Lupa-Sieprawska M."/>
            <person name="Whitman W.B."/>
        </authorList>
    </citation>
    <scope>NUCLEOTIDE SEQUENCE [LARGE SCALE GENOMIC DNA]</scope>
    <source>
        <strain evidence="3">AG86</strain>
    </source>
</reference>
<dbReference type="Gene3D" id="3.40.50.10640">
    <property type="entry name" value="SSO1389-like"/>
    <property type="match status" value="1"/>
</dbReference>